<reference evidence="1" key="1">
    <citation type="submission" date="2020-09" db="EMBL/GenBank/DDBJ databases">
        <authorList>
            <person name="Blom J."/>
        </authorList>
    </citation>
    <scope>NUCLEOTIDE SEQUENCE</scope>
    <source>
        <strain evidence="1">No.713</strain>
    </source>
</reference>
<evidence type="ECO:0000313" key="1">
    <source>
        <dbReference type="EMBL" id="CAD5972361.1"/>
    </source>
</evidence>
<sequence>MNNNGGKATPSSDEVLNRAKHTLIQVIKTLISEPDKCVKEEGIRVFLNQNVDGLDDESLNLIIQKVFNLATKIEYLETGKNQISMSHLPSENINQSFEIIVTEVERIFEDIANDLTDKSEEKLPEDWVSFDDKREIDWSVEIARMQERIIRRRAGEELTED</sequence>
<dbReference type="KEGG" id="ppsu:NO713_03910"/>
<protein>
    <submittedName>
        <fullName evidence="1">Uncharacterized protein</fullName>
    </submittedName>
</protein>
<organism evidence="1 2">
    <name type="scientific">Planktothrix pseudagardhii</name>
    <dbReference type="NCBI Taxonomy" id="132604"/>
    <lineage>
        <taxon>Bacteria</taxon>
        <taxon>Bacillati</taxon>
        <taxon>Cyanobacteriota</taxon>
        <taxon>Cyanophyceae</taxon>
        <taxon>Oscillatoriophycideae</taxon>
        <taxon>Oscillatoriales</taxon>
        <taxon>Microcoleaceae</taxon>
        <taxon>Planktothrix</taxon>
    </lineage>
</organism>
<accession>A0A9W4CVB2</accession>
<proteinExistence type="predicted"/>
<dbReference type="AlphaFoldDB" id="A0A9W4CVB2"/>
<gene>
    <name evidence="1" type="ORF">NO713_03910</name>
</gene>
<name>A0A9W4CVB2_9CYAN</name>
<dbReference type="Proteomes" id="UP001153719">
    <property type="component" value="Chromosome"/>
</dbReference>
<dbReference type="RefSeq" id="WP_254174446.1">
    <property type="nucleotide sequence ID" value="NZ_LR882967.1"/>
</dbReference>
<keyword evidence="2" id="KW-1185">Reference proteome</keyword>
<evidence type="ECO:0000313" key="2">
    <source>
        <dbReference type="Proteomes" id="UP001153719"/>
    </source>
</evidence>
<dbReference type="EMBL" id="LR882967">
    <property type="protein sequence ID" value="CAD5972361.1"/>
    <property type="molecule type" value="Genomic_DNA"/>
</dbReference>